<dbReference type="AlphaFoldDB" id="A0A498H362"/>
<dbReference type="SUPFAM" id="SSF52402">
    <property type="entry name" value="Adenine nucleotide alpha hydrolases-like"/>
    <property type="match status" value="1"/>
</dbReference>
<dbReference type="InterPro" id="IPR014729">
    <property type="entry name" value="Rossmann-like_a/b/a_fold"/>
</dbReference>
<accession>A0A498H362</accession>
<dbReference type="Proteomes" id="UP000290932">
    <property type="component" value="Unassembled WGS sequence"/>
</dbReference>
<dbReference type="Pfam" id="PF24167">
    <property type="entry name" value="DUF7411"/>
    <property type="match status" value="1"/>
</dbReference>
<dbReference type="RefSeq" id="WP_128693040.1">
    <property type="nucleotide sequence ID" value="NZ_LHQS01000001.1"/>
</dbReference>
<proteinExistence type="predicted"/>
<dbReference type="InterPro" id="IPR055834">
    <property type="entry name" value="DUF7411"/>
</dbReference>
<evidence type="ECO:0000313" key="1">
    <source>
        <dbReference type="EMBL" id="RXE57253.1"/>
    </source>
</evidence>
<sequence length="200" mass="22483">MKAGVLFSGGKDSALAAIMLARDYDVELNTFVFDPEREMPGVEAAAAALGLPLRKRIFGNDVLDEAVAMVLRCRYPNDAINMVHRRAIEDLCRDYTVVGDGTRWNDRVPMLARPEVQRIEALYRCSYIRPLLGYGKPEVERLAGRFLVVTYGETGTIENGDYEQELRSKVRSCGIDPATLFPEHHRQSLVIGITDRYKST</sequence>
<dbReference type="OrthoDB" id="108920at2157"/>
<dbReference type="NCBIfam" id="NF011155">
    <property type="entry name" value="PRK14561.1"/>
    <property type="match status" value="1"/>
</dbReference>
<reference evidence="1 2" key="1">
    <citation type="journal article" date="2015" name="Int. J. Syst. Evol. Microbiol.">
        <title>Methanoculleus taiwanensis sp. nov., a methanogen isolated from deep marine sediment at the deformation front area near Taiwan.</title>
        <authorList>
            <person name="Weng C.Y."/>
            <person name="Chen S.C."/>
            <person name="Lai M.C."/>
            <person name="Wu S.Y."/>
            <person name="Lin S."/>
            <person name="Yang T.F."/>
            <person name="Chen P.C."/>
        </authorList>
    </citation>
    <scope>NUCLEOTIDE SEQUENCE [LARGE SCALE GENOMIC DNA]</scope>
    <source>
        <strain evidence="1 2">CYW4</strain>
    </source>
</reference>
<organism evidence="1 2">
    <name type="scientific">Methanoculleus taiwanensis</name>
    <dbReference type="NCBI Taxonomy" id="1550565"/>
    <lineage>
        <taxon>Archaea</taxon>
        <taxon>Methanobacteriati</taxon>
        <taxon>Methanobacteriota</taxon>
        <taxon>Stenosarchaea group</taxon>
        <taxon>Methanomicrobia</taxon>
        <taxon>Methanomicrobiales</taxon>
        <taxon>Methanomicrobiaceae</taxon>
        <taxon>Methanoculleus</taxon>
    </lineage>
</organism>
<protein>
    <submittedName>
        <fullName evidence="1">Arginosuccinate synthase</fullName>
    </submittedName>
</protein>
<keyword evidence="2" id="KW-1185">Reference proteome</keyword>
<comment type="caution">
    <text evidence="1">The sequence shown here is derived from an EMBL/GenBank/DDBJ whole genome shotgun (WGS) entry which is preliminary data.</text>
</comment>
<evidence type="ECO:0000313" key="2">
    <source>
        <dbReference type="Proteomes" id="UP000290932"/>
    </source>
</evidence>
<gene>
    <name evidence="1" type="ORF">ABH15_03890</name>
</gene>
<name>A0A498H362_9EURY</name>
<dbReference type="Gene3D" id="3.40.50.620">
    <property type="entry name" value="HUPs"/>
    <property type="match status" value="1"/>
</dbReference>
<dbReference type="EMBL" id="LHQS01000001">
    <property type="protein sequence ID" value="RXE57253.1"/>
    <property type="molecule type" value="Genomic_DNA"/>
</dbReference>